<dbReference type="EMBL" id="VXBW01004636">
    <property type="protein sequence ID" value="NXP09422.1"/>
    <property type="molecule type" value="Genomic_DNA"/>
</dbReference>
<accession>A0A7L1XJH4</accession>
<protein>
    <submittedName>
        <fullName evidence="3">TM252 protein</fullName>
    </submittedName>
</protein>
<name>A0A7L1XJH4_9AVES</name>
<dbReference type="InterPro" id="IPR031363">
    <property type="entry name" value="TMEM252"/>
</dbReference>
<keyword evidence="2" id="KW-0472">Membrane</keyword>
<organism evidence="3 4">
    <name type="scientific">Thinocorus orbignyianus</name>
    <dbReference type="NCBI Taxonomy" id="161742"/>
    <lineage>
        <taxon>Eukaryota</taxon>
        <taxon>Metazoa</taxon>
        <taxon>Chordata</taxon>
        <taxon>Craniata</taxon>
        <taxon>Vertebrata</taxon>
        <taxon>Euteleostomi</taxon>
        <taxon>Archelosauria</taxon>
        <taxon>Archosauria</taxon>
        <taxon>Dinosauria</taxon>
        <taxon>Saurischia</taxon>
        <taxon>Theropoda</taxon>
        <taxon>Coelurosauria</taxon>
        <taxon>Aves</taxon>
        <taxon>Neognathae</taxon>
        <taxon>Neoaves</taxon>
        <taxon>Aequornithes</taxon>
        <taxon>Ciconiiformes</taxon>
        <taxon>Thinocoridae</taxon>
        <taxon>Thinocorus</taxon>
    </lineage>
</organism>
<comment type="caution">
    <text evidence="3">The sequence shown here is derived from an EMBL/GenBank/DDBJ whole genome shotgun (WGS) entry which is preliminary data.</text>
</comment>
<feature type="non-terminal residue" evidence="3">
    <location>
        <position position="1"/>
    </location>
</feature>
<reference evidence="3 4" key="1">
    <citation type="submission" date="2019-09" db="EMBL/GenBank/DDBJ databases">
        <title>Bird 10,000 Genomes (B10K) Project - Family phase.</title>
        <authorList>
            <person name="Zhang G."/>
        </authorList>
    </citation>
    <scope>NUCLEOTIDE SEQUENCE [LARGE SCALE GENOMIC DNA]</scope>
    <source>
        <strain evidence="3">B10K-DU-002-47</strain>
        <tissue evidence="3">Muscle</tissue>
    </source>
</reference>
<feature type="compositionally biased region" description="Polar residues" evidence="1">
    <location>
        <begin position="134"/>
        <end position="148"/>
    </location>
</feature>
<gene>
    <name evidence="3" type="primary">Tmem252</name>
    <name evidence="3" type="ORF">THIORB_R01273</name>
</gene>
<keyword evidence="2" id="KW-1133">Transmembrane helix</keyword>
<dbReference type="Proteomes" id="UP000565698">
    <property type="component" value="Unassembled WGS sequence"/>
</dbReference>
<evidence type="ECO:0000256" key="1">
    <source>
        <dbReference type="SAM" id="MobiDB-lite"/>
    </source>
</evidence>
<proteinExistence type="predicted"/>
<dbReference type="AlphaFoldDB" id="A0A7L1XJH4"/>
<dbReference type="PANTHER" id="PTHR35682:SF1">
    <property type="entry name" value="TRANSMEMBRANE PROTEIN 252"/>
    <property type="match status" value="1"/>
</dbReference>
<dbReference type="Pfam" id="PF15664">
    <property type="entry name" value="TMEM252"/>
    <property type="match status" value="1"/>
</dbReference>
<dbReference type="PANTHER" id="PTHR35682">
    <property type="entry name" value="TRANSMEMBRANE PROTEIN 252"/>
    <property type="match status" value="1"/>
</dbReference>
<keyword evidence="4" id="KW-1185">Reference proteome</keyword>
<feature type="non-terminal residue" evidence="3">
    <location>
        <position position="187"/>
    </location>
</feature>
<evidence type="ECO:0000313" key="4">
    <source>
        <dbReference type="Proteomes" id="UP000565698"/>
    </source>
</evidence>
<keyword evidence="2" id="KW-0812">Transmembrane</keyword>
<evidence type="ECO:0000256" key="2">
    <source>
        <dbReference type="SAM" id="Phobius"/>
    </source>
</evidence>
<feature type="region of interest" description="Disordered" evidence="1">
    <location>
        <begin position="128"/>
        <end position="187"/>
    </location>
</feature>
<sequence>KMPKRVFTFIRLSVLLLGFSIICVGVLCISTSSSTCRCGNNELVFYCLLVLGLILLATGICWNTCHEVLKYRVRTFIQNPSCRELHVRTIDRPDFYPPFYVLSSTDPEKETFPLPVAFTLKQQEAIDIPPPPYSESSTEFISETNEQEQPPPYELSVGQLQQQQTADQDSGPGMESESHPSTQVKSY</sequence>
<evidence type="ECO:0000313" key="3">
    <source>
        <dbReference type="EMBL" id="NXP09422.1"/>
    </source>
</evidence>
<feature type="transmembrane region" description="Helical" evidence="2">
    <location>
        <begin position="43"/>
        <end position="65"/>
    </location>
</feature>
<dbReference type="OrthoDB" id="9896070at2759"/>